<dbReference type="PANTHER" id="PTHR15493:SF1">
    <property type="entry name" value="F-BOX ONLY PROTEIN 43"/>
    <property type="match status" value="1"/>
</dbReference>
<keyword evidence="3 6" id="KW-0863">Zinc-finger</keyword>
<dbReference type="FunFam" id="2.20.25.20:FF:000006">
    <property type="entry name" value="F-box only protein 5"/>
    <property type="match status" value="1"/>
</dbReference>
<dbReference type="Gene3D" id="2.20.25.20">
    <property type="match status" value="1"/>
</dbReference>
<sequence length="667" mass="73333">MEMEYSQGCTYSKGTNVGCRGSQAAGNMNAPHTPVRKIAGAIYNVLGHYAVQCELETPKENLDHSCLSVSLNTPKIRSKVLPRCPARSPSKEPAFKATWCETPKVSKKDASLRRRLLESKSATDSKMGSSSASENHGLALSLRFKNDGPLQDSLDFDSPDSSIVEPFATSTLKAENTTLCGRSWRSMFLHVRTSTLEEGELGMVNSPFQSKPPGCVSDADLDESIISGLFETCIPQTPQTPQCGKFMPAAKDDLKTPINHLAANLSENLSILSTPSLSPFCQLDGSVCADSGFSSLGLDKSQNSSVDYDGSFQELVSAATPRGKEAPRQAEVKRRSRLERQRRLSTLKEGGSQSEDDAKATSCPPRTELPLPNEPSHHFLSSCDGGVFLDRTPLSASQLRLEDLSLTPALQVVHAMSKRSARMLPELTSLEELLRSAEKDPQHVPKMPLAGLIGRKMGLGKMDIMAELKHRNLRHVLAMILSQLPSEDVYNFGQVSDVWDEIITQNKKASHRRKSHVKELKKAHEMGSALHVPDAETRLNLVCRSALKSVQAQSKTPCTTPSGRAFATPVQQNPKHFSKREEFLQVAKTLFRDEWLKPCPQCQHPAKCHSVKREGVCCRVDCGFIFCTACLCAYHGSRECAHLSAKRRSKRDVLPGSAQSKRNIKRL</sequence>
<comment type="pathway">
    <text evidence="1">Protein modification; protein ubiquitination.</text>
</comment>
<evidence type="ECO:0000256" key="4">
    <source>
        <dbReference type="ARBA" id="ARBA00022786"/>
    </source>
</evidence>
<dbReference type="AlphaFoldDB" id="A0AAV6GE00"/>
<dbReference type="EMBL" id="JADWDJ010000013">
    <property type="protein sequence ID" value="KAG5271731.1"/>
    <property type="molecule type" value="Genomic_DNA"/>
</dbReference>
<dbReference type="InterPro" id="IPR047147">
    <property type="entry name" value="FBX5_43"/>
</dbReference>
<evidence type="ECO:0000313" key="9">
    <source>
        <dbReference type="EMBL" id="KAG5271731.1"/>
    </source>
</evidence>
<evidence type="ECO:0000256" key="3">
    <source>
        <dbReference type="ARBA" id="ARBA00022771"/>
    </source>
</evidence>
<organism evidence="9 10">
    <name type="scientific">Alosa alosa</name>
    <name type="common">allis shad</name>
    <dbReference type="NCBI Taxonomy" id="278164"/>
    <lineage>
        <taxon>Eukaryota</taxon>
        <taxon>Metazoa</taxon>
        <taxon>Chordata</taxon>
        <taxon>Craniata</taxon>
        <taxon>Vertebrata</taxon>
        <taxon>Euteleostomi</taxon>
        <taxon>Actinopterygii</taxon>
        <taxon>Neopterygii</taxon>
        <taxon>Teleostei</taxon>
        <taxon>Clupei</taxon>
        <taxon>Clupeiformes</taxon>
        <taxon>Clupeoidei</taxon>
        <taxon>Clupeidae</taxon>
        <taxon>Alosa</taxon>
    </lineage>
</organism>
<gene>
    <name evidence="9" type="ORF">AALO_G00183400</name>
</gene>
<protein>
    <recommendedName>
        <fullName evidence="8">ZBR-type domain-containing protein</fullName>
    </recommendedName>
</protein>
<evidence type="ECO:0000256" key="5">
    <source>
        <dbReference type="ARBA" id="ARBA00022833"/>
    </source>
</evidence>
<dbReference type="InterPro" id="IPR044064">
    <property type="entry name" value="ZF_ZBR"/>
</dbReference>
<evidence type="ECO:0000256" key="1">
    <source>
        <dbReference type="ARBA" id="ARBA00004906"/>
    </source>
</evidence>
<evidence type="ECO:0000256" key="6">
    <source>
        <dbReference type="PROSITE-ProRule" id="PRU01220"/>
    </source>
</evidence>
<dbReference type="PANTHER" id="PTHR15493">
    <property type="entry name" value="F-BOX ONLY PROTEIN 5 AND 43"/>
    <property type="match status" value="1"/>
</dbReference>
<feature type="compositionally biased region" description="Basic and acidic residues" evidence="7">
    <location>
        <begin position="322"/>
        <end position="342"/>
    </location>
</feature>
<keyword evidence="4" id="KW-0833">Ubl conjugation pathway</keyword>
<keyword evidence="5" id="KW-0862">Zinc</keyword>
<keyword evidence="10" id="KW-1185">Reference proteome</keyword>
<reference evidence="9" key="1">
    <citation type="submission" date="2020-10" db="EMBL/GenBank/DDBJ databases">
        <title>Chromosome-scale genome assembly of the Allis shad, Alosa alosa.</title>
        <authorList>
            <person name="Margot Z."/>
            <person name="Christophe K."/>
            <person name="Cabau C."/>
            <person name="Louis A."/>
            <person name="Berthelot C."/>
            <person name="Parey E."/>
            <person name="Roest Crollius H."/>
            <person name="Montfort J."/>
            <person name="Robinson-Rechavi M."/>
            <person name="Bucao C."/>
            <person name="Bouchez O."/>
            <person name="Gislard M."/>
            <person name="Lluch J."/>
            <person name="Milhes M."/>
            <person name="Lampietro C."/>
            <person name="Lopez Roques C."/>
            <person name="Donnadieu C."/>
            <person name="Braasch I."/>
            <person name="Desvignes T."/>
            <person name="Postlethwait J."/>
            <person name="Bobe J."/>
            <person name="Guiguen Y."/>
        </authorList>
    </citation>
    <scope>NUCLEOTIDE SEQUENCE</scope>
    <source>
        <strain evidence="9">M-15738</strain>
        <tissue evidence="9">Blood</tissue>
    </source>
</reference>
<evidence type="ECO:0000256" key="2">
    <source>
        <dbReference type="ARBA" id="ARBA00022723"/>
    </source>
</evidence>
<feature type="region of interest" description="Disordered" evidence="7">
    <location>
        <begin position="318"/>
        <end position="370"/>
    </location>
</feature>
<evidence type="ECO:0000259" key="8">
    <source>
        <dbReference type="PROSITE" id="PS51872"/>
    </source>
</evidence>
<proteinExistence type="predicted"/>
<dbReference type="GO" id="GO:0008270">
    <property type="term" value="F:zinc ion binding"/>
    <property type="evidence" value="ECO:0007669"/>
    <property type="project" value="UniProtKB-KW"/>
</dbReference>
<dbReference type="GO" id="GO:0045835">
    <property type="term" value="P:negative regulation of meiotic nuclear division"/>
    <property type="evidence" value="ECO:0007669"/>
    <property type="project" value="InterPro"/>
</dbReference>
<dbReference type="PROSITE" id="PS51872">
    <property type="entry name" value="ZF_ZBR"/>
    <property type="match status" value="1"/>
</dbReference>
<accession>A0AAV6GE00</accession>
<dbReference type="CDD" id="cd20365">
    <property type="entry name" value="BRcat_RBR_FBXO43"/>
    <property type="match status" value="1"/>
</dbReference>
<dbReference type="GO" id="GO:0005634">
    <property type="term" value="C:nucleus"/>
    <property type="evidence" value="ECO:0007669"/>
    <property type="project" value="TreeGrafter"/>
</dbReference>
<dbReference type="Proteomes" id="UP000823561">
    <property type="component" value="Chromosome 13"/>
</dbReference>
<dbReference type="GO" id="GO:0007088">
    <property type="term" value="P:regulation of mitotic nuclear division"/>
    <property type="evidence" value="ECO:0007669"/>
    <property type="project" value="InterPro"/>
</dbReference>
<evidence type="ECO:0000313" key="10">
    <source>
        <dbReference type="Proteomes" id="UP000823561"/>
    </source>
</evidence>
<comment type="caution">
    <text evidence="9">The sequence shown here is derived from an EMBL/GenBank/DDBJ whole genome shotgun (WGS) entry which is preliminary data.</text>
</comment>
<feature type="domain" description="ZBR-type" evidence="8">
    <location>
        <begin position="595"/>
        <end position="643"/>
    </location>
</feature>
<keyword evidence="2" id="KW-0479">Metal-binding</keyword>
<name>A0AAV6GE00_9TELE</name>
<evidence type="ECO:0000256" key="7">
    <source>
        <dbReference type="SAM" id="MobiDB-lite"/>
    </source>
</evidence>